<accession>A0ACC2L8L5</accession>
<protein>
    <submittedName>
        <fullName evidence="1">Uncharacterized protein</fullName>
    </submittedName>
</protein>
<evidence type="ECO:0000313" key="2">
    <source>
        <dbReference type="Proteomes" id="UP001234297"/>
    </source>
</evidence>
<proteinExistence type="predicted"/>
<gene>
    <name evidence="1" type="ORF">MRB53_022816</name>
</gene>
<sequence>MEQEARGFEDWEMLQITDKGLLASASDDKSSGLDVLVGGSERVIKSDYFSIGSEGQYGKKAVEEDQEQLWFGSDDSSVIGPRLEPGNEVEAKGDLGFREAADGNLGVSGSDLGKNGSVAMNLGEFEGKDELGHGVDVKNVVGFEGIEKIVDERDNPIEFWLDSGSKDGSARVFDGKTELGHGTDAKWEDSEGIGIESKNSGELILDSGGVELVSEKFEGAMGEDELDCGDLSKMGDKLESGGGMESGGGGEGDGLDSAAFVEEGVEFPSRVESGGGSEVNLGHGEKKGVIWYKLPLELLKFCIFRTSPVWSVSIAAAVVGFVILRKGFYKMRRKSRSIPLKVSMDDKKVSQIMVRVARLNEAFSVVKRVPIIRSSLPGAGGVTPWPVMGLR</sequence>
<organism evidence="1 2">
    <name type="scientific">Persea americana</name>
    <name type="common">Avocado</name>
    <dbReference type="NCBI Taxonomy" id="3435"/>
    <lineage>
        <taxon>Eukaryota</taxon>
        <taxon>Viridiplantae</taxon>
        <taxon>Streptophyta</taxon>
        <taxon>Embryophyta</taxon>
        <taxon>Tracheophyta</taxon>
        <taxon>Spermatophyta</taxon>
        <taxon>Magnoliopsida</taxon>
        <taxon>Magnoliidae</taxon>
        <taxon>Laurales</taxon>
        <taxon>Lauraceae</taxon>
        <taxon>Persea</taxon>
    </lineage>
</organism>
<reference evidence="1 2" key="1">
    <citation type="journal article" date="2022" name="Hortic Res">
        <title>A haplotype resolved chromosomal level avocado genome allows analysis of novel avocado genes.</title>
        <authorList>
            <person name="Nath O."/>
            <person name="Fletcher S.J."/>
            <person name="Hayward A."/>
            <person name="Shaw L.M."/>
            <person name="Masouleh A.K."/>
            <person name="Furtado A."/>
            <person name="Henry R.J."/>
            <person name="Mitter N."/>
        </authorList>
    </citation>
    <scope>NUCLEOTIDE SEQUENCE [LARGE SCALE GENOMIC DNA]</scope>
    <source>
        <strain evidence="2">cv. Hass</strain>
    </source>
</reference>
<keyword evidence="2" id="KW-1185">Reference proteome</keyword>
<dbReference type="Proteomes" id="UP001234297">
    <property type="component" value="Chromosome 7"/>
</dbReference>
<comment type="caution">
    <text evidence="1">The sequence shown here is derived from an EMBL/GenBank/DDBJ whole genome shotgun (WGS) entry which is preliminary data.</text>
</comment>
<evidence type="ECO:0000313" key="1">
    <source>
        <dbReference type="EMBL" id="KAJ8629493.1"/>
    </source>
</evidence>
<dbReference type="EMBL" id="CM056815">
    <property type="protein sequence ID" value="KAJ8629493.1"/>
    <property type="molecule type" value="Genomic_DNA"/>
</dbReference>
<name>A0ACC2L8L5_PERAE</name>